<dbReference type="AlphaFoldDB" id="A0A2S5DH85"/>
<protein>
    <recommendedName>
        <fullName evidence="1">Lipocalin-like domain-containing protein</fullName>
    </recommendedName>
</protein>
<evidence type="ECO:0000259" key="1">
    <source>
        <dbReference type="Pfam" id="PF13924"/>
    </source>
</evidence>
<proteinExistence type="predicted"/>
<organism evidence="2 3">
    <name type="scientific">Chromobacterium alticapitis</name>
    <dbReference type="NCBI Taxonomy" id="2073169"/>
    <lineage>
        <taxon>Bacteria</taxon>
        <taxon>Pseudomonadati</taxon>
        <taxon>Pseudomonadota</taxon>
        <taxon>Betaproteobacteria</taxon>
        <taxon>Neisseriales</taxon>
        <taxon>Chromobacteriaceae</taxon>
        <taxon>Chromobacterium</taxon>
    </lineage>
</organism>
<dbReference type="Proteomes" id="UP000237082">
    <property type="component" value="Unassembled WGS sequence"/>
</dbReference>
<keyword evidence="3" id="KW-1185">Reference proteome</keyword>
<sequence length="149" mass="16418">MSESDTGLHGSWRLVSFDLELQDSMERTQPWGAEPNGRLIFGADGRMMVLATAKAREPGNTDEALAALFRTVMAYTGCYRVEGDSFIVKVDASWNEAWNGTEQLRFYKHDGDALEIYTAWMPNPLAAGNAMGRGVLGLVRESLAGLSQR</sequence>
<dbReference type="EMBL" id="PQWB01000032">
    <property type="protein sequence ID" value="POZ62358.1"/>
    <property type="molecule type" value="Genomic_DNA"/>
</dbReference>
<name>A0A2S5DH85_9NEIS</name>
<dbReference type="Pfam" id="PF13924">
    <property type="entry name" value="Lipocalin_5"/>
    <property type="match status" value="1"/>
</dbReference>
<dbReference type="InterPro" id="IPR024311">
    <property type="entry name" value="Lipocalin-like"/>
</dbReference>
<reference evidence="3" key="1">
    <citation type="submission" date="2018-02" db="EMBL/GenBank/DDBJ databases">
        <authorList>
            <person name="O'Hara-Hanley K."/>
            <person name="Soby S."/>
        </authorList>
    </citation>
    <scope>NUCLEOTIDE SEQUENCE [LARGE SCALE GENOMIC DNA]</scope>
    <source>
        <strain evidence="3">MWU14-2602</strain>
    </source>
</reference>
<comment type="caution">
    <text evidence="2">The sequence shown here is derived from an EMBL/GenBank/DDBJ whole genome shotgun (WGS) entry which is preliminary data.</text>
</comment>
<accession>A0A2S5DH85</accession>
<dbReference type="RefSeq" id="WP_103902430.1">
    <property type="nucleotide sequence ID" value="NZ_PQWB01000032.1"/>
</dbReference>
<gene>
    <name evidence="2" type="ORF">C2I19_09330</name>
</gene>
<dbReference type="OrthoDB" id="118834at2"/>
<evidence type="ECO:0000313" key="2">
    <source>
        <dbReference type="EMBL" id="POZ62358.1"/>
    </source>
</evidence>
<feature type="domain" description="Lipocalin-like" evidence="1">
    <location>
        <begin position="9"/>
        <end position="136"/>
    </location>
</feature>
<evidence type="ECO:0000313" key="3">
    <source>
        <dbReference type="Proteomes" id="UP000237082"/>
    </source>
</evidence>